<keyword evidence="5 9" id="KW-0822">Tryptophan biosynthesis</keyword>
<comment type="function">
    <text evidence="1 9">The alpha subunit is responsible for the aldol cleavage of indoleglycerol phosphate to indole and glyceraldehyde 3-phosphate.</text>
</comment>
<comment type="caution">
    <text evidence="11">The sequence shown here is derived from an EMBL/GenBank/DDBJ whole genome shotgun (WGS) entry which is preliminary data.</text>
</comment>
<feature type="active site" description="Proton acceptor" evidence="9">
    <location>
        <position position="51"/>
    </location>
</feature>
<feature type="active site" description="Proton acceptor" evidence="9">
    <location>
        <position position="62"/>
    </location>
</feature>
<comment type="pathway">
    <text evidence="2 9">Amino-acid biosynthesis; L-tryptophan biosynthesis; L-tryptophan from chorismate: step 5/5.</text>
</comment>
<evidence type="ECO:0000256" key="5">
    <source>
        <dbReference type="ARBA" id="ARBA00022822"/>
    </source>
</evidence>
<dbReference type="PANTHER" id="PTHR43406:SF1">
    <property type="entry name" value="TRYPTOPHAN SYNTHASE ALPHA CHAIN, CHLOROPLASTIC"/>
    <property type="match status" value="1"/>
</dbReference>
<dbReference type="FunFam" id="3.20.20.70:FF:000037">
    <property type="entry name" value="Tryptophan synthase alpha chain"/>
    <property type="match status" value="1"/>
</dbReference>
<evidence type="ECO:0000256" key="8">
    <source>
        <dbReference type="ARBA" id="ARBA00049047"/>
    </source>
</evidence>
<gene>
    <name evidence="9" type="primary">trpA</name>
    <name evidence="11" type="ORF">C4532_05470</name>
</gene>
<dbReference type="EMBL" id="QZKI01000039">
    <property type="protein sequence ID" value="RJP72785.1"/>
    <property type="molecule type" value="Genomic_DNA"/>
</dbReference>
<dbReference type="SUPFAM" id="SSF51366">
    <property type="entry name" value="Ribulose-phoshate binding barrel"/>
    <property type="match status" value="1"/>
</dbReference>
<comment type="similarity">
    <text evidence="9 10">Belongs to the TrpA family.</text>
</comment>
<evidence type="ECO:0000313" key="12">
    <source>
        <dbReference type="Proteomes" id="UP000285961"/>
    </source>
</evidence>
<evidence type="ECO:0000256" key="9">
    <source>
        <dbReference type="HAMAP-Rule" id="MF_00131"/>
    </source>
</evidence>
<dbReference type="InterPro" id="IPR013785">
    <property type="entry name" value="Aldolase_TIM"/>
</dbReference>
<evidence type="ECO:0000256" key="4">
    <source>
        <dbReference type="ARBA" id="ARBA00022605"/>
    </source>
</evidence>
<dbReference type="EC" id="4.2.1.20" evidence="9"/>
<accession>A0A419F3B4</accession>
<dbReference type="InterPro" id="IPR002028">
    <property type="entry name" value="Trp_synthase_suA"/>
</dbReference>
<dbReference type="Proteomes" id="UP000285961">
    <property type="component" value="Unassembled WGS sequence"/>
</dbReference>
<evidence type="ECO:0000256" key="3">
    <source>
        <dbReference type="ARBA" id="ARBA00011270"/>
    </source>
</evidence>
<dbReference type="Gene3D" id="3.20.20.70">
    <property type="entry name" value="Aldolase class I"/>
    <property type="match status" value="1"/>
</dbReference>
<keyword evidence="6 9" id="KW-0057">Aromatic amino acid biosynthesis</keyword>
<comment type="catalytic activity">
    <reaction evidence="8 9">
        <text>(1S,2R)-1-C-(indol-3-yl)glycerol 3-phosphate + L-serine = D-glyceraldehyde 3-phosphate + L-tryptophan + H2O</text>
        <dbReference type="Rhea" id="RHEA:10532"/>
        <dbReference type="ChEBI" id="CHEBI:15377"/>
        <dbReference type="ChEBI" id="CHEBI:33384"/>
        <dbReference type="ChEBI" id="CHEBI:57912"/>
        <dbReference type="ChEBI" id="CHEBI:58866"/>
        <dbReference type="ChEBI" id="CHEBI:59776"/>
        <dbReference type="EC" id="4.2.1.20"/>
    </reaction>
</comment>
<evidence type="ECO:0000256" key="10">
    <source>
        <dbReference type="RuleBase" id="RU003662"/>
    </source>
</evidence>
<dbReference type="PROSITE" id="PS00167">
    <property type="entry name" value="TRP_SYNTHASE_ALPHA"/>
    <property type="match status" value="1"/>
</dbReference>
<dbReference type="InterPro" id="IPR011060">
    <property type="entry name" value="RibuloseP-bd_barrel"/>
</dbReference>
<dbReference type="CDD" id="cd04724">
    <property type="entry name" value="Tryptophan_synthase_alpha"/>
    <property type="match status" value="1"/>
</dbReference>
<proteinExistence type="inferred from homology"/>
<evidence type="ECO:0000256" key="6">
    <source>
        <dbReference type="ARBA" id="ARBA00023141"/>
    </source>
</evidence>
<keyword evidence="4 9" id="KW-0028">Amino-acid biosynthesis</keyword>
<dbReference type="AlphaFoldDB" id="A0A419F3B4"/>
<dbReference type="GO" id="GO:0004834">
    <property type="term" value="F:tryptophan synthase activity"/>
    <property type="evidence" value="ECO:0007669"/>
    <property type="project" value="UniProtKB-UniRule"/>
</dbReference>
<protein>
    <recommendedName>
        <fullName evidence="9">Tryptophan synthase alpha chain</fullName>
        <ecNumber evidence="9">4.2.1.20</ecNumber>
    </recommendedName>
</protein>
<dbReference type="NCBIfam" id="TIGR00262">
    <property type="entry name" value="trpA"/>
    <property type="match status" value="1"/>
</dbReference>
<comment type="subunit">
    <text evidence="3 9">Tetramer of two alpha and two beta chains.</text>
</comment>
<reference evidence="11 12" key="1">
    <citation type="journal article" date="2017" name="ISME J.">
        <title>Energy and carbon metabolisms in a deep terrestrial subsurface fluid microbial community.</title>
        <authorList>
            <person name="Momper L."/>
            <person name="Jungbluth S.P."/>
            <person name="Lee M.D."/>
            <person name="Amend J.P."/>
        </authorList>
    </citation>
    <scope>NUCLEOTIDE SEQUENCE [LARGE SCALE GENOMIC DNA]</scope>
    <source>
        <strain evidence="11">SURF_17</strain>
    </source>
</reference>
<dbReference type="UniPathway" id="UPA00035">
    <property type="reaction ID" value="UER00044"/>
</dbReference>
<name>A0A419F3B4_9BACT</name>
<dbReference type="PANTHER" id="PTHR43406">
    <property type="entry name" value="TRYPTOPHAN SYNTHASE, ALPHA CHAIN"/>
    <property type="match status" value="1"/>
</dbReference>
<organism evidence="11 12">
    <name type="scientific">Candidatus Abyssobacteria bacterium SURF_17</name>
    <dbReference type="NCBI Taxonomy" id="2093361"/>
    <lineage>
        <taxon>Bacteria</taxon>
        <taxon>Pseudomonadati</taxon>
        <taxon>Candidatus Hydrogenedentota</taxon>
        <taxon>Candidatus Abyssobacteria</taxon>
    </lineage>
</organism>
<sequence>MRSNRITAKFEKLARTGKKGFIAYITAGDPDLEVTRRLVIEFDRIGVDVVELGVPFSDPLADGIVNQRAAERALKSGTTLQRVLDTVKQIRQDSQVPIILFTYFNPVHHFGLEQFVADALESGVDGALVLDLPPEESKDYKKLMDMKGLCTVYLLAPTSTDDRIDLISRFSTGFVYYVSREGVTGVQEKMVGGVAAVVEKIRSRSGKPVAVGFGIATPSMAAEVASYADAVVVGSAIVQRIEEKGTAPDVIESVSGFVAELVKAVKR</sequence>
<dbReference type="HAMAP" id="MF_00131">
    <property type="entry name" value="Trp_synth_alpha"/>
    <property type="match status" value="1"/>
</dbReference>
<evidence type="ECO:0000256" key="1">
    <source>
        <dbReference type="ARBA" id="ARBA00003365"/>
    </source>
</evidence>
<keyword evidence="7 9" id="KW-0456">Lyase</keyword>
<dbReference type="Pfam" id="PF00290">
    <property type="entry name" value="Trp_syntA"/>
    <property type="match status" value="1"/>
</dbReference>
<evidence type="ECO:0000313" key="11">
    <source>
        <dbReference type="EMBL" id="RJP72785.1"/>
    </source>
</evidence>
<dbReference type="GO" id="GO:0005829">
    <property type="term" value="C:cytosol"/>
    <property type="evidence" value="ECO:0007669"/>
    <property type="project" value="TreeGrafter"/>
</dbReference>
<evidence type="ECO:0000256" key="7">
    <source>
        <dbReference type="ARBA" id="ARBA00023239"/>
    </source>
</evidence>
<evidence type="ECO:0000256" key="2">
    <source>
        <dbReference type="ARBA" id="ARBA00004733"/>
    </source>
</evidence>
<dbReference type="InterPro" id="IPR018204">
    <property type="entry name" value="Trp_synthase_alpha_AS"/>
</dbReference>